<keyword evidence="2" id="KW-0812">Transmembrane</keyword>
<dbReference type="EMBL" id="JAGSOV010000017">
    <property type="protein sequence ID" value="MCO1655019.1"/>
    <property type="molecule type" value="Genomic_DNA"/>
</dbReference>
<protein>
    <submittedName>
        <fullName evidence="3">Uncharacterized protein</fullName>
    </submittedName>
</protein>
<keyword evidence="2" id="KW-1133">Transmembrane helix</keyword>
<feature type="compositionally biased region" description="Low complexity" evidence="1">
    <location>
        <begin position="137"/>
        <end position="165"/>
    </location>
</feature>
<dbReference type="RefSeq" id="WP_252436760.1">
    <property type="nucleotide sequence ID" value="NZ_JAGSOV010000017.1"/>
</dbReference>
<reference evidence="3" key="1">
    <citation type="submission" date="2021-04" db="EMBL/GenBank/DDBJ databases">
        <title>Pseudonocardia sp. nov., isolated from sandy soil of mangrove forest.</title>
        <authorList>
            <person name="Zan Z."/>
            <person name="Huang R."/>
            <person name="Liu W."/>
        </authorList>
    </citation>
    <scope>NUCLEOTIDE SEQUENCE</scope>
    <source>
        <strain evidence="3">S2-4</strain>
    </source>
</reference>
<feature type="region of interest" description="Disordered" evidence="1">
    <location>
        <begin position="125"/>
        <end position="167"/>
    </location>
</feature>
<feature type="compositionally biased region" description="Gly residues" evidence="1">
    <location>
        <begin position="30"/>
        <end position="70"/>
    </location>
</feature>
<feature type="region of interest" description="Disordered" evidence="1">
    <location>
        <begin position="1"/>
        <end position="92"/>
    </location>
</feature>
<organism evidence="3 4">
    <name type="scientific">Pseudonocardia humida</name>
    <dbReference type="NCBI Taxonomy" id="2800819"/>
    <lineage>
        <taxon>Bacteria</taxon>
        <taxon>Bacillati</taxon>
        <taxon>Actinomycetota</taxon>
        <taxon>Actinomycetes</taxon>
        <taxon>Pseudonocardiales</taxon>
        <taxon>Pseudonocardiaceae</taxon>
        <taxon>Pseudonocardia</taxon>
    </lineage>
</organism>
<feature type="compositionally biased region" description="Pro residues" evidence="1">
    <location>
        <begin position="71"/>
        <end position="90"/>
    </location>
</feature>
<evidence type="ECO:0000256" key="2">
    <source>
        <dbReference type="SAM" id="Phobius"/>
    </source>
</evidence>
<feature type="compositionally biased region" description="Gly residues" evidence="1">
    <location>
        <begin position="1"/>
        <end position="12"/>
    </location>
</feature>
<sequence length="297" mass="29212">MTTPGQYGGPVGTDGPTRPVNPPGGHPQQGPGGTQYGPPAGGGYPGPGGGGYPPPGQYGGQGGGWPQPGGGWPPPGPGQFPPPFQPPPGRPSSSSGLVIGIVVAVVVLLGGGGAAWYFLAGPGSGDGSATPTASGQAPSSPAATNATAPTSSPGILPGADSGGDVDSVDVEVGECITLGGSQFAATADEATCGSPESNFKVIAKTENSDGCPTDADQTYYETLGGSEQGALCLDIDWVEGDCFELSGGVPERIDCSTPGLDTVRVGETVEGTTSLTACPDESFAYDERQFVVCIEAV</sequence>
<dbReference type="Proteomes" id="UP001165283">
    <property type="component" value="Unassembled WGS sequence"/>
</dbReference>
<proteinExistence type="predicted"/>
<accession>A0ABT0ZWI4</accession>
<evidence type="ECO:0000256" key="1">
    <source>
        <dbReference type="SAM" id="MobiDB-lite"/>
    </source>
</evidence>
<gene>
    <name evidence="3" type="ORF">KDL28_08105</name>
</gene>
<comment type="caution">
    <text evidence="3">The sequence shown here is derived from an EMBL/GenBank/DDBJ whole genome shotgun (WGS) entry which is preliminary data.</text>
</comment>
<feature type="compositionally biased region" description="Polar residues" evidence="1">
    <location>
        <begin position="127"/>
        <end position="136"/>
    </location>
</feature>
<evidence type="ECO:0000313" key="4">
    <source>
        <dbReference type="Proteomes" id="UP001165283"/>
    </source>
</evidence>
<evidence type="ECO:0000313" key="3">
    <source>
        <dbReference type="EMBL" id="MCO1655019.1"/>
    </source>
</evidence>
<keyword evidence="2" id="KW-0472">Membrane</keyword>
<keyword evidence="4" id="KW-1185">Reference proteome</keyword>
<name>A0ABT0ZWI4_9PSEU</name>
<feature type="transmembrane region" description="Helical" evidence="2">
    <location>
        <begin position="97"/>
        <end position="119"/>
    </location>
</feature>